<dbReference type="Proteomes" id="UP001057402">
    <property type="component" value="Chromosome 3"/>
</dbReference>
<evidence type="ECO:0000313" key="1">
    <source>
        <dbReference type="EMBL" id="KAI4380657.1"/>
    </source>
</evidence>
<sequence>MVMLSSSSSVWIRHLLSCVGGCFGCYSKPTPIIAVDEPAKGLRIQGQPVHKPSFSDDFWSSSTFDVDNGLFLSQRSLSSVSLSNSNLNHPNWNGSMSNDGEFVNHGLILWNESRIQWLKNGISEDKAKQKRGRALSWNASYESVLGRKTPFPRPVPLSEMIEFLVETWEQEGMYD</sequence>
<protein>
    <submittedName>
        <fullName evidence="1">Uncharacterized protein</fullName>
    </submittedName>
</protein>
<reference evidence="2" key="1">
    <citation type="journal article" date="2023" name="Front. Plant Sci.">
        <title>Chromosomal-level genome assembly of Melastoma candidum provides insights into trichome evolution.</title>
        <authorList>
            <person name="Zhong Y."/>
            <person name="Wu W."/>
            <person name="Sun C."/>
            <person name="Zou P."/>
            <person name="Liu Y."/>
            <person name="Dai S."/>
            <person name="Zhou R."/>
        </authorList>
    </citation>
    <scope>NUCLEOTIDE SEQUENCE [LARGE SCALE GENOMIC DNA]</scope>
</reference>
<keyword evidence="2" id="KW-1185">Reference proteome</keyword>
<proteinExistence type="predicted"/>
<comment type="caution">
    <text evidence="1">The sequence shown here is derived from an EMBL/GenBank/DDBJ whole genome shotgun (WGS) entry which is preliminary data.</text>
</comment>
<evidence type="ECO:0000313" key="2">
    <source>
        <dbReference type="Proteomes" id="UP001057402"/>
    </source>
</evidence>
<accession>A0ACB9RQC0</accession>
<dbReference type="EMBL" id="CM042882">
    <property type="protein sequence ID" value="KAI4380657.1"/>
    <property type="molecule type" value="Genomic_DNA"/>
</dbReference>
<organism evidence="1 2">
    <name type="scientific">Melastoma candidum</name>
    <dbReference type="NCBI Taxonomy" id="119954"/>
    <lineage>
        <taxon>Eukaryota</taxon>
        <taxon>Viridiplantae</taxon>
        <taxon>Streptophyta</taxon>
        <taxon>Embryophyta</taxon>
        <taxon>Tracheophyta</taxon>
        <taxon>Spermatophyta</taxon>
        <taxon>Magnoliopsida</taxon>
        <taxon>eudicotyledons</taxon>
        <taxon>Gunneridae</taxon>
        <taxon>Pentapetalae</taxon>
        <taxon>rosids</taxon>
        <taxon>malvids</taxon>
        <taxon>Myrtales</taxon>
        <taxon>Melastomataceae</taxon>
        <taxon>Melastomatoideae</taxon>
        <taxon>Melastomateae</taxon>
        <taxon>Melastoma</taxon>
    </lineage>
</organism>
<name>A0ACB9RQC0_9MYRT</name>
<gene>
    <name evidence="1" type="ORF">MLD38_006824</name>
</gene>